<reference evidence="2 3" key="1">
    <citation type="submission" date="2020-04" db="EMBL/GenBank/DDBJ databases">
        <title>Complete Genomes and Methylome analysis of CBBP consortium that reverse antibiotic-induced susceptibility to vancomycin-resistant Enterococcus faecium infection.</title>
        <authorList>
            <person name="Fomenkov A."/>
            <person name="Zhang Z."/>
            <person name="Pamer E."/>
            <person name="Roberts R.J."/>
        </authorList>
    </citation>
    <scope>NUCLEOTIDE SEQUENCE [LARGE SCALE GENOMIC DNA]</scope>
    <source>
        <strain evidence="3">CBBP</strain>
    </source>
</reference>
<dbReference type="AlphaFoldDB" id="A0A7L5EET0"/>
<proteinExistence type="predicted"/>
<dbReference type="Proteomes" id="UP000501982">
    <property type="component" value="Chromosome"/>
</dbReference>
<dbReference type="Pfam" id="PF11589">
    <property type="entry name" value="DUF3244"/>
    <property type="match status" value="1"/>
</dbReference>
<feature type="signal peptide" evidence="1">
    <location>
        <begin position="1"/>
        <end position="21"/>
    </location>
</feature>
<name>A0A7L5EET0_PARDI</name>
<dbReference type="RefSeq" id="WP_170106053.1">
    <property type="nucleotide sequence ID" value="NZ_CP051672.1"/>
</dbReference>
<feature type="chain" id="PRO_5029761087" evidence="1">
    <location>
        <begin position="22"/>
        <end position="123"/>
    </location>
</feature>
<organism evidence="2 3">
    <name type="scientific">Parabacteroides distasonis</name>
    <dbReference type="NCBI Taxonomy" id="823"/>
    <lineage>
        <taxon>Bacteria</taxon>
        <taxon>Pseudomonadati</taxon>
        <taxon>Bacteroidota</taxon>
        <taxon>Bacteroidia</taxon>
        <taxon>Bacteroidales</taxon>
        <taxon>Tannerellaceae</taxon>
        <taxon>Parabacteroides</taxon>
    </lineage>
</organism>
<gene>
    <name evidence="2" type="ORF">HHO38_16595</name>
</gene>
<keyword evidence="1" id="KW-0732">Signal</keyword>
<dbReference type="InterPro" id="IPR021638">
    <property type="entry name" value="DUF3244"/>
</dbReference>
<evidence type="ECO:0000313" key="2">
    <source>
        <dbReference type="EMBL" id="QJE29816.1"/>
    </source>
</evidence>
<evidence type="ECO:0000256" key="1">
    <source>
        <dbReference type="SAM" id="SignalP"/>
    </source>
</evidence>
<sequence length="123" mass="13990">MKNRSWILLLMSLFLVCPLFADEEPIDMDEEPSTDRWNRGNRSIDYRPLVSHDGDILYIYSEVPLVGLRVMLKDMNGMIVYSNVASIASKEKIALPLMIGSGSYIIELNESCSHNVLYGYITI</sequence>
<protein>
    <submittedName>
        <fullName evidence="2">DUF3244 domain-containing protein</fullName>
    </submittedName>
</protein>
<accession>A0A7L5EET0</accession>
<dbReference type="EMBL" id="CP051672">
    <property type="protein sequence ID" value="QJE29816.1"/>
    <property type="molecule type" value="Genomic_DNA"/>
</dbReference>
<evidence type="ECO:0000313" key="3">
    <source>
        <dbReference type="Proteomes" id="UP000501982"/>
    </source>
</evidence>